<accession>A0A9Q8QDX7</accession>
<dbReference type="OrthoDB" id="4500971at2759"/>
<dbReference type="RefSeq" id="XP_047840612.1">
    <property type="nucleotide sequence ID" value="XM_047984638.1"/>
</dbReference>
<dbReference type="InterPro" id="IPR036686">
    <property type="entry name" value="Class_II_Hydrophobin_sf"/>
</dbReference>
<feature type="chain" id="PRO_5040408568" description="Hydrophobin" evidence="4">
    <location>
        <begin position="17"/>
        <end position="91"/>
    </location>
</feature>
<protein>
    <recommendedName>
        <fullName evidence="7">Hydrophobin</fullName>
    </recommendedName>
</protein>
<dbReference type="InterPro" id="IPR010636">
    <property type="entry name" value="Class_II_hydrophobin"/>
</dbReference>
<keyword evidence="3" id="KW-1015">Disulfide bond</keyword>
<dbReference type="Gene3D" id="3.20.120.10">
    <property type="entry name" value="Hydrophobin"/>
    <property type="match status" value="1"/>
</dbReference>
<gene>
    <name evidence="5" type="ORF">JDV02_003507</name>
</gene>
<proteinExistence type="inferred from homology"/>
<evidence type="ECO:0000256" key="1">
    <source>
        <dbReference type="ARBA" id="ARBA00004196"/>
    </source>
</evidence>
<dbReference type="GeneID" id="72065464"/>
<evidence type="ECO:0000313" key="5">
    <source>
        <dbReference type="EMBL" id="UNI17131.1"/>
    </source>
</evidence>
<dbReference type="Pfam" id="PF06766">
    <property type="entry name" value="Hydrophobin_2"/>
    <property type="match status" value="1"/>
</dbReference>
<name>A0A9Q8QDX7_9HYPO</name>
<feature type="signal peptide" evidence="4">
    <location>
        <begin position="1"/>
        <end position="16"/>
    </location>
</feature>
<reference evidence="5" key="1">
    <citation type="submission" date="2021-11" db="EMBL/GenBank/DDBJ databases">
        <title>Purpureocillium_takamizusanense_genome.</title>
        <authorList>
            <person name="Nguyen N.-H."/>
        </authorList>
    </citation>
    <scope>NUCLEOTIDE SEQUENCE</scope>
    <source>
        <strain evidence="5">PT3</strain>
    </source>
</reference>
<dbReference type="CDD" id="cd23508">
    <property type="entry name" value="hydrophobin_II"/>
    <property type="match status" value="1"/>
</dbReference>
<dbReference type="EMBL" id="CP086355">
    <property type="protein sequence ID" value="UNI17131.1"/>
    <property type="molecule type" value="Genomic_DNA"/>
</dbReference>
<dbReference type="AlphaFoldDB" id="A0A9Q8QDX7"/>
<dbReference type="KEGG" id="ptkz:JDV02_003507"/>
<evidence type="ECO:0000256" key="3">
    <source>
        <dbReference type="ARBA" id="ARBA00023157"/>
    </source>
</evidence>
<dbReference type="GO" id="GO:0005576">
    <property type="term" value="C:extracellular region"/>
    <property type="evidence" value="ECO:0007669"/>
    <property type="project" value="InterPro"/>
</dbReference>
<comment type="similarity">
    <text evidence="2">Belongs to the cerato-ulmin hydrophobin family.</text>
</comment>
<evidence type="ECO:0000256" key="4">
    <source>
        <dbReference type="SAM" id="SignalP"/>
    </source>
</evidence>
<dbReference type="SUPFAM" id="SSF101751">
    <property type="entry name" value="Hydrophobin II, HfbII"/>
    <property type="match status" value="1"/>
</dbReference>
<comment type="subcellular location">
    <subcellularLocation>
        <location evidence="1">Cell envelope</location>
    </subcellularLocation>
</comment>
<evidence type="ECO:0000256" key="2">
    <source>
        <dbReference type="ARBA" id="ARBA00009576"/>
    </source>
</evidence>
<keyword evidence="4" id="KW-0732">Signal</keyword>
<dbReference type="PANTHER" id="PTHR42341:SF1">
    <property type="entry name" value="HYDROPHOBIN"/>
    <property type="match status" value="1"/>
</dbReference>
<keyword evidence="6" id="KW-1185">Reference proteome</keyword>
<evidence type="ECO:0000313" key="6">
    <source>
        <dbReference type="Proteomes" id="UP000829364"/>
    </source>
</evidence>
<dbReference type="PANTHER" id="PTHR42341">
    <property type="entry name" value="HYDROPHOBIN"/>
    <property type="match status" value="1"/>
</dbReference>
<evidence type="ECO:0008006" key="7">
    <source>
        <dbReference type="Google" id="ProtNLM"/>
    </source>
</evidence>
<dbReference type="Proteomes" id="UP000829364">
    <property type="component" value="Chromosome 2"/>
</dbReference>
<organism evidence="5 6">
    <name type="scientific">Purpureocillium takamizusanense</name>
    <dbReference type="NCBI Taxonomy" id="2060973"/>
    <lineage>
        <taxon>Eukaryota</taxon>
        <taxon>Fungi</taxon>
        <taxon>Dikarya</taxon>
        <taxon>Ascomycota</taxon>
        <taxon>Pezizomycotina</taxon>
        <taxon>Sordariomycetes</taxon>
        <taxon>Hypocreomycetidae</taxon>
        <taxon>Hypocreales</taxon>
        <taxon>Ophiocordycipitaceae</taxon>
        <taxon>Purpureocillium</taxon>
    </lineage>
</organism>
<sequence length="91" mass="9988">MKLLAVTALFLGAVMAVPTNPHDGYNACPHGLFSVEQCCAINVLGVANLDCDSPTEYPRDADHFREVCSKRGKFARCCVLPVVRTFCFMSF</sequence>